<name>A0A0V0TV39_9BILA</name>
<dbReference type="AlphaFoldDB" id="A0A0V0TV39"/>
<proteinExistence type="predicted"/>
<evidence type="ECO:0000313" key="2">
    <source>
        <dbReference type="Proteomes" id="UP000055048"/>
    </source>
</evidence>
<accession>A0A0V0TV39</accession>
<dbReference type="EMBL" id="JYDJ01000132">
    <property type="protein sequence ID" value="KRX42879.1"/>
    <property type="molecule type" value="Genomic_DNA"/>
</dbReference>
<comment type="caution">
    <text evidence="1">The sequence shown here is derived from an EMBL/GenBank/DDBJ whole genome shotgun (WGS) entry which is preliminary data.</text>
</comment>
<gene>
    <name evidence="1" type="ORF">T05_11788</name>
</gene>
<sequence length="69" mass="7784">MSSFRVVVGAIGFINNPAMHDHISTGNIAGRLPPPRRLLRPTLCKLVMIMYHYNLLVLIQSKVNKVQKD</sequence>
<dbReference type="Proteomes" id="UP000055048">
    <property type="component" value="Unassembled WGS sequence"/>
</dbReference>
<keyword evidence="2" id="KW-1185">Reference proteome</keyword>
<protein>
    <submittedName>
        <fullName evidence="1">Uncharacterized protein</fullName>
    </submittedName>
</protein>
<reference evidence="1 2" key="1">
    <citation type="submission" date="2015-01" db="EMBL/GenBank/DDBJ databases">
        <title>Evolution of Trichinella species and genotypes.</title>
        <authorList>
            <person name="Korhonen P.K."/>
            <person name="Edoardo P."/>
            <person name="Giuseppe L.R."/>
            <person name="Gasser R.B."/>
        </authorList>
    </citation>
    <scope>NUCLEOTIDE SEQUENCE [LARGE SCALE GENOMIC DNA]</scope>
    <source>
        <strain evidence="1">ISS417</strain>
    </source>
</reference>
<organism evidence="1 2">
    <name type="scientific">Trichinella murrelli</name>
    <dbReference type="NCBI Taxonomy" id="144512"/>
    <lineage>
        <taxon>Eukaryota</taxon>
        <taxon>Metazoa</taxon>
        <taxon>Ecdysozoa</taxon>
        <taxon>Nematoda</taxon>
        <taxon>Enoplea</taxon>
        <taxon>Dorylaimia</taxon>
        <taxon>Trichinellida</taxon>
        <taxon>Trichinellidae</taxon>
        <taxon>Trichinella</taxon>
    </lineage>
</organism>
<evidence type="ECO:0000313" key="1">
    <source>
        <dbReference type="EMBL" id="KRX42879.1"/>
    </source>
</evidence>